<keyword evidence="12 14" id="KW-0460">Magnesium</keyword>
<dbReference type="GO" id="GO:0005524">
    <property type="term" value="F:ATP binding"/>
    <property type="evidence" value="ECO:0007669"/>
    <property type="project" value="UniProtKB-UniRule"/>
</dbReference>
<keyword evidence="11 14" id="KW-0067">ATP-binding</keyword>
<dbReference type="InterPro" id="IPR036850">
    <property type="entry name" value="NDK-like_dom_sf"/>
</dbReference>
<dbReference type="PROSITE" id="PS00469">
    <property type="entry name" value="NDPK"/>
    <property type="match status" value="1"/>
</dbReference>
<evidence type="ECO:0000256" key="7">
    <source>
        <dbReference type="ARBA" id="ARBA00022679"/>
    </source>
</evidence>
<keyword evidence="6 14" id="KW-0597">Phosphoprotein</keyword>
<evidence type="ECO:0000256" key="17">
    <source>
        <dbReference type="RuleBase" id="RU004013"/>
    </source>
</evidence>
<evidence type="ECO:0000313" key="20">
    <source>
        <dbReference type="Proteomes" id="UP000308430"/>
    </source>
</evidence>
<dbReference type="GO" id="GO:0046872">
    <property type="term" value="F:metal ion binding"/>
    <property type="evidence" value="ECO:0007669"/>
    <property type="project" value="UniProtKB-KW"/>
</dbReference>
<feature type="binding site" evidence="14 15">
    <location>
        <position position="114"/>
    </location>
    <ligand>
        <name>ATP</name>
        <dbReference type="ChEBI" id="CHEBI:30616"/>
    </ligand>
</feature>
<comment type="subcellular location">
    <subcellularLocation>
        <location evidence="1 14">Cytoplasm</location>
    </subcellularLocation>
</comment>
<keyword evidence="20" id="KW-1185">Reference proteome</keyword>
<dbReference type="SUPFAM" id="SSF54919">
    <property type="entry name" value="Nucleoside diphosphate kinase, NDK"/>
    <property type="match status" value="1"/>
</dbReference>
<comment type="catalytic activity">
    <reaction evidence="14">
        <text>a ribonucleoside 5'-diphosphate + ATP = a ribonucleoside 5'-triphosphate + ADP</text>
        <dbReference type="Rhea" id="RHEA:18113"/>
        <dbReference type="ChEBI" id="CHEBI:30616"/>
        <dbReference type="ChEBI" id="CHEBI:57930"/>
        <dbReference type="ChEBI" id="CHEBI:61557"/>
        <dbReference type="ChEBI" id="CHEBI:456216"/>
        <dbReference type="EC" id="2.7.4.6"/>
    </reaction>
</comment>
<dbReference type="SMART" id="SM00562">
    <property type="entry name" value="NDK"/>
    <property type="match status" value="1"/>
</dbReference>
<dbReference type="InterPro" id="IPR001564">
    <property type="entry name" value="Nucleoside_diP_kinase"/>
</dbReference>
<reference evidence="19 20" key="1">
    <citation type="submission" date="2019-04" db="EMBL/GenBank/DDBJ databases">
        <title>Azoarcus nasutitermitis sp. nov. isolated from termite nest.</title>
        <authorList>
            <person name="Lin S.-Y."/>
            <person name="Hameed A."/>
            <person name="Hsu Y.-H."/>
            <person name="Young C.-C."/>
        </authorList>
    </citation>
    <scope>NUCLEOTIDE SEQUENCE [LARGE SCALE GENOMIC DNA]</scope>
    <source>
        <strain evidence="19 20">CC-YHH838</strain>
    </source>
</reference>
<dbReference type="PANTHER" id="PTHR46161">
    <property type="entry name" value="NUCLEOSIDE DIPHOSPHATE KINASE"/>
    <property type="match status" value="1"/>
</dbReference>
<evidence type="ECO:0000256" key="1">
    <source>
        <dbReference type="ARBA" id="ARBA00004496"/>
    </source>
</evidence>
<dbReference type="EC" id="2.7.4.6" evidence="3 14"/>
<dbReference type="GO" id="GO:0004550">
    <property type="term" value="F:nucleoside diphosphate kinase activity"/>
    <property type="evidence" value="ECO:0007669"/>
    <property type="project" value="UniProtKB-UniRule"/>
</dbReference>
<dbReference type="PRINTS" id="PR01243">
    <property type="entry name" value="NUCDPKINASE"/>
</dbReference>
<feature type="domain" description="Nucleoside diphosphate kinase-like" evidence="18">
    <location>
        <begin position="3"/>
        <end position="140"/>
    </location>
</feature>
<evidence type="ECO:0000256" key="16">
    <source>
        <dbReference type="RuleBase" id="RU004011"/>
    </source>
</evidence>
<keyword evidence="10 14" id="KW-0418">Kinase</keyword>
<dbReference type="EMBL" id="SSOC01000008">
    <property type="protein sequence ID" value="THF61829.1"/>
    <property type="molecule type" value="Genomic_DNA"/>
</dbReference>
<dbReference type="PROSITE" id="PS51374">
    <property type="entry name" value="NDPK_LIKE"/>
    <property type="match status" value="1"/>
</dbReference>
<comment type="caution">
    <text evidence="19">The sequence shown here is derived from an EMBL/GenBank/DDBJ whole genome shotgun (WGS) entry which is preliminary data.</text>
</comment>
<dbReference type="GO" id="GO:0005737">
    <property type="term" value="C:cytoplasm"/>
    <property type="evidence" value="ECO:0007669"/>
    <property type="project" value="UniProtKB-SubCell"/>
</dbReference>
<evidence type="ECO:0000256" key="9">
    <source>
        <dbReference type="ARBA" id="ARBA00022741"/>
    </source>
</evidence>
<protein>
    <recommendedName>
        <fullName evidence="4 14">Nucleoside diphosphate kinase</fullName>
        <shortName evidence="14">NDK</shortName>
        <shortName evidence="14">NDP kinase</shortName>
        <ecNumber evidence="3 14">2.7.4.6</ecNumber>
    </recommendedName>
    <alternativeName>
        <fullName evidence="14">Nucleoside-2-P kinase</fullName>
    </alternativeName>
</protein>
<evidence type="ECO:0000256" key="11">
    <source>
        <dbReference type="ARBA" id="ARBA00022840"/>
    </source>
</evidence>
<comment type="function">
    <text evidence="14">Major role in the synthesis of nucleoside triphosphates other than ATP. The ATP gamma phosphate is transferred to the NDP beta phosphate via a ping-pong mechanism, using a phosphorylated active-site intermediate.</text>
</comment>
<accession>A0A4S4AR77</accession>
<name>A0A4S4AR77_9RHOO</name>
<feature type="binding site" evidence="14 15">
    <location>
        <position position="11"/>
    </location>
    <ligand>
        <name>ATP</name>
        <dbReference type="ChEBI" id="CHEBI:30616"/>
    </ligand>
</feature>
<dbReference type="NCBIfam" id="NF001908">
    <property type="entry name" value="PRK00668.1"/>
    <property type="match status" value="1"/>
</dbReference>
<comment type="subunit">
    <text evidence="14">Homotetramer.</text>
</comment>
<dbReference type="InterPro" id="IPR023005">
    <property type="entry name" value="Nucleoside_diP_kinase_AS"/>
</dbReference>
<gene>
    <name evidence="14" type="primary">ndk</name>
    <name evidence="19" type="ORF">E6C76_19400</name>
</gene>
<keyword evidence="7 14" id="KW-0808">Transferase</keyword>
<evidence type="ECO:0000256" key="15">
    <source>
        <dbReference type="PROSITE-ProRule" id="PRU00706"/>
    </source>
</evidence>
<evidence type="ECO:0000256" key="5">
    <source>
        <dbReference type="ARBA" id="ARBA00022490"/>
    </source>
</evidence>
<evidence type="ECO:0000256" key="12">
    <source>
        <dbReference type="ARBA" id="ARBA00022842"/>
    </source>
</evidence>
<feature type="binding site" evidence="14 15">
    <location>
        <position position="87"/>
    </location>
    <ligand>
        <name>ATP</name>
        <dbReference type="ChEBI" id="CHEBI:30616"/>
    </ligand>
</feature>
<dbReference type="Proteomes" id="UP000308430">
    <property type="component" value="Unassembled WGS sequence"/>
</dbReference>
<dbReference type="InterPro" id="IPR034907">
    <property type="entry name" value="NDK-like_dom"/>
</dbReference>
<dbReference type="Gene3D" id="3.30.70.141">
    <property type="entry name" value="Nucleoside diphosphate kinase-like domain"/>
    <property type="match status" value="1"/>
</dbReference>
<dbReference type="OrthoDB" id="9801161at2"/>
<keyword evidence="8 14" id="KW-0479">Metal-binding</keyword>
<evidence type="ECO:0000256" key="3">
    <source>
        <dbReference type="ARBA" id="ARBA00012966"/>
    </source>
</evidence>
<comment type="similarity">
    <text evidence="2 14 15 16">Belongs to the NDK family.</text>
</comment>
<proteinExistence type="inferred from homology"/>
<dbReference type="GO" id="GO:0006183">
    <property type="term" value="P:GTP biosynthetic process"/>
    <property type="evidence" value="ECO:0007669"/>
    <property type="project" value="UniProtKB-UniRule"/>
</dbReference>
<organism evidence="19 20">
    <name type="scientific">Pseudothauera nasutitermitis</name>
    <dbReference type="NCBI Taxonomy" id="2565930"/>
    <lineage>
        <taxon>Bacteria</taxon>
        <taxon>Pseudomonadati</taxon>
        <taxon>Pseudomonadota</taxon>
        <taxon>Betaproteobacteria</taxon>
        <taxon>Rhodocyclales</taxon>
        <taxon>Zoogloeaceae</taxon>
        <taxon>Pseudothauera</taxon>
    </lineage>
</organism>
<feature type="binding site" evidence="14 15">
    <location>
        <position position="59"/>
    </location>
    <ligand>
        <name>ATP</name>
        <dbReference type="ChEBI" id="CHEBI:30616"/>
    </ligand>
</feature>
<evidence type="ECO:0000313" key="19">
    <source>
        <dbReference type="EMBL" id="THF61829.1"/>
    </source>
</evidence>
<dbReference type="RefSeq" id="WP_136349914.1">
    <property type="nucleotide sequence ID" value="NZ_SSOC01000008.1"/>
</dbReference>
<evidence type="ECO:0000256" key="2">
    <source>
        <dbReference type="ARBA" id="ARBA00008142"/>
    </source>
</evidence>
<comment type="cofactor">
    <cofactor evidence="14">
        <name>Mg(2+)</name>
        <dbReference type="ChEBI" id="CHEBI:18420"/>
    </cofactor>
</comment>
<evidence type="ECO:0000256" key="14">
    <source>
        <dbReference type="HAMAP-Rule" id="MF_00451"/>
    </source>
</evidence>
<dbReference type="CDD" id="cd04413">
    <property type="entry name" value="NDPk_I"/>
    <property type="match status" value="1"/>
</dbReference>
<dbReference type="AlphaFoldDB" id="A0A4S4AR77"/>
<keyword evidence="5 14" id="KW-0963">Cytoplasm</keyword>
<dbReference type="Pfam" id="PF00334">
    <property type="entry name" value="NDK"/>
    <property type="match status" value="1"/>
</dbReference>
<sequence length="141" mass="15388">MAIERTLSIIKPDAVAKNVVGKIYQRFEDAGLKIIAAKQVWLSEREAGEFYAVHKERPFFKDLVAFMVSGPVFVQVLEGDDAIAKNRELMGATDPKKAAPGTIRADFAESIDANAVHGSDAPETAAVEVAFFFPGLNVYSR</sequence>
<evidence type="ECO:0000256" key="4">
    <source>
        <dbReference type="ARBA" id="ARBA00017632"/>
    </source>
</evidence>
<feature type="binding site" evidence="14 15">
    <location>
        <position position="93"/>
    </location>
    <ligand>
        <name>ATP</name>
        <dbReference type="ChEBI" id="CHEBI:30616"/>
    </ligand>
</feature>
<evidence type="ECO:0000256" key="6">
    <source>
        <dbReference type="ARBA" id="ARBA00022553"/>
    </source>
</evidence>
<dbReference type="HAMAP" id="MF_00451">
    <property type="entry name" value="NDP_kinase"/>
    <property type="match status" value="1"/>
</dbReference>
<feature type="binding site" evidence="14 15">
    <location>
        <position position="104"/>
    </location>
    <ligand>
        <name>ATP</name>
        <dbReference type="ChEBI" id="CHEBI:30616"/>
    </ligand>
</feature>
<dbReference type="GO" id="GO:0006228">
    <property type="term" value="P:UTP biosynthetic process"/>
    <property type="evidence" value="ECO:0007669"/>
    <property type="project" value="UniProtKB-UniRule"/>
</dbReference>
<evidence type="ECO:0000256" key="8">
    <source>
        <dbReference type="ARBA" id="ARBA00022723"/>
    </source>
</evidence>
<dbReference type="FunFam" id="3.30.70.141:FF:000001">
    <property type="entry name" value="Nucleoside diphosphate kinase"/>
    <property type="match status" value="1"/>
</dbReference>
<evidence type="ECO:0000256" key="10">
    <source>
        <dbReference type="ARBA" id="ARBA00022777"/>
    </source>
</evidence>
<dbReference type="PANTHER" id="PTHR46161:SF3">
    <property type="entry name" value="NUCLEOSIDE DIPHOSPHATE KINASE DDB_G0292928-RELATED"/>
    <property type="match status" value="1"/>
</dbReference>
<keyword evidence="13 14" id="KW-0546">Nucleotide metabolism</keyword>
<dbReference type="GO" id="GO:0006241">
    <property type="term" value="P:CTP biosynthetic process"/>
    <property type="evidence" value="ECO:0007669"/>
    <property type="project" value="UniProtKB-UniRule"/>
</dbReference>
<evidence type="ECO:0000256" key="13">
    <source>
        <dbReference type="ARBA" id="ARBA00023080"/>
    </source>
</evidence>
<evidence type="ECO:0000259" key="18">
    <source>
        <dbReference type="SMART" id="SM00562"/>
    </source>
</evidence>
<comment type="catalytic activity">
    <reaction evidence="14 17">
        <text>a 2'-deoxyribonucleoside 5'-diphosphate + ATP = a 2'-deoxyribonucleoside 5'-triphosphate + ADP</text>
        <dbReference type="Rhea" id="RHEA:44640"/>
        <dbReference type="ChEBI" id="CHEBI:30616"/>
        <dbReference type="ChEBI" id="CHEBI:61560"/>
        <dbReference type="ChEBI" id="CHEBI:73316"/>
        <dbReference type="ChEBI" id="CHEBI:456216"/>
        <dbReference type="EC" id="2.7.4.6"/>
    </reaction>
</comment>
<feature type="active site" description="Pros-phosphohistidine intermediate" evidence="14 15">
    <location>
        <position position="117"/>
    </location>
</feature>
<keyword evidence="9 14" id="KW-0547">Nucleotide-binding</keyword>